<proteinExistence type="predicted"/>
<sequence length="254" mass="28089">MAYMMRVSTALFLVSCASAFSFAPLHHQLRRAARETGVFACRTHLEGGDGKQYVDRLVQSQSSNPVGGPFGNAGAFELRGKDAGIEAWLASAGTTNPTADPGQWDSDDKAKRLAEGVWEVCYAPHISVMQQVLQTKFSPIRYNLVVSEGGERRIISNVRYDSAAFGQGWLNTDGRWESIDKNTVRIVWKKFWWDIKRDTPSPVPEEEQAGWVQALGSLAFLPVFSTFPVRYVDGDTCAFDFAPTNSCIVARKVG</sequence>
<feature type="chain" id="PRO_5030159818" description="Plastid lipid-associated protein/fibrillin conserved domain-containing protein" evidence="1">
    <location>
        <begin position="20"/>
        <end position="254"/>
    </location>
</feature>
<gene>
    <name evidence="2" type="ORF">HAND1043_LOCUS16352</name>
</gene>
<evidence type="ECO:0000256" key="1">
    <source>
        <dbReference type="SAM" id="SignalP"/>
    </source>
</evidence>
<name>A0A6T8MXP1_HEMAN</name>
<feature type="signal peptide" evidence="1">
    <location>
        <begin position="1"/>
        <end position="19"/>
    </location>
</feature>
<accession>A0A6T8MXP1</accession>
<evidence type="ECO:0008006" key="3">
    <source>
        <dbReference type="Google" id="ProtNLM"/>
    </source>
</evidence>
<organism evidence="2">
    <name type="scientific">Hemiselmis andersenii</name>
    <name type="common">Cryptophyte alga</name>
    <dbReference type="NCBI Taxonomy" id="464988"/>
    <lineage>
        <taxon>Eukaryota</taxon>
        <taxon>Cryptophyceae</taxon>
        <taxon>Cryptomonadales</taxon>
        <taxon>Hemiselmidaceae</taxon>
        <taxon>Hemiselmis</taxon>
    </lineage>
</organism>
<dbReference type="AlphaFoldDB" id="A0A6T8MXP1"/>
<dbReference type="EMBL" id="HBFK01026859">
    <property type="protein sequence ID" value="CAD8749848.1"/>
    <property type="molecule type" value="Transcribed_RNA"/>
</dbReference>
<reference evidence="2" key="1">
    <citation type="submission" date="2021-01" db="EMBL/GenBank/DDBJ databases">
        <authorList>
            <person name="Corre E."/>
            <person name="Pelletier E."/>
            <person name="Niang G."/>
            <person name="Scheremetjew M."/>
            <person name="Finn R."/>
            <person name="Kale V."/>
            <person name="Holt S."/>
            <person name="Cochrane G."/>
            <person name="Meng A."/>
            <person name="Brown T."/>
            <person name="Cohen L."/>
        </authorList>
    </citation>
    <scope>NUCLEOTIDE SEQUENCE</scope>
    <source>
        <strain evidence="2">CCMP441</strain>
    </source>
</reference>
<evidence type="ECO:0000313" key="2">
    <source>
        <dbReference type="EMBL" id="CAD8749848.1"/>
    </source>
</evidence>
<keyword evidence="1" id="KW-0732">Signal</keyword>
<protein>
    <recommendedName>
        <fullName evidence="3">Plastid lipid-associated protein/fibrillin conserved domain-containing protein</fullName>
    </recommendedName>
</protein>